<evidence type="ECO:0000313" key="2">
    <source>
        <dbReference type="Proteomes" id="UP001234297"/>
    </source>
</evidence>
<reference evidence="1 2" key="1">
    <citation type="journal article" date="2022" name="Hortic Res">
        <title>A haplotype resolved chromosomal level avocado genome allows analysis of novel avocado genes.</title>
        <authorList>
            <person name="Nath O."/>
            <person name="Fletcher S.J."/>
            <person name="Hayward A."/>
            <person name="Shaw L.M."/>
            <person name="Masouleh A.K."/>
            <person name="Furtado A."/>
            <person name="Henry R.J."/>
            <person name="Mitter N."/>
        </authorList>
    </citation>
    <scope>NUCLEOTIDE SEQUENCE [LARGE SCALE GENOMIC DNA]</scope>
    <source>
        <strain evidence="2">cv. Hass</strain>
    </source>
</reference>
<comment type="caution">
    <text evidence="1">The sequence shown here is derived from an EMBL/GenBank/DDBJ whole genome shotgun (WGS) entry which is preliminary data.</text>
</comment>
<organism evidence="1 2">
    <name type="scientific">Persea americana</name>
    <name type="common">Avocado</name>
    <dbReference type="NCBI Taxonomy" id="3435"/>
    <lineage>
        <taxon>Eukaryota</taxon>
        <taxon>Viridiplantae</taxon>
        <taxon>Streptophyta</taxon>
        <taxon>Embryophyta</taxon>
        <taxon>Tracheophyta</taxon>
        <taxon>Spermatophyta</taxon>
        <taxon>Magnoliopsida</taxon>
        <taxon>Magnoliidae</taxon>
        <taxon>Laurales</taxon>
        <taxon>Lauraceae</taxon>
        <taxon>Persea</taxon>
    </lineage>
</organism>
<sequence>MESYDVELDPNYNSNHHPDSDSPPPPPHQPSITRQGPAPPPHTPLSTLSSKSPRRLWPYSHSSRHHRGGRIPLATLAPTSSSLAALPSSRAILELPHLPRPPRRTPTSVCFFTFVRFAIGFVFPHLNFVIPDLYMN</sequence>
<name>A0ACC2LHM3_PERAE</name>
<protein>
    <submittedName>
        <fullName evidence="1">Uncharacterized protein</fullName>
    </submittedName>
</protein>
<keyword evidence="2" id="KW-1185">Reference proteome</keyword>
<gene>
    <name evidence="1" type="ORF">MRB53_026181</name>
</gene>
<accession>A0ACC2LHM3</accession>
<proteinExistence type="predicted"/>
<evidence type="ECO:0000313" key="1">
    <source>
        <dbReference type="EMBL" id="KAJ8632845.1"/>
    </source>
</evidence>
<dbReference type="Proteomes" id="UP001234297">
    <property type="component" value="Chromosome 8"/>
</dbReference>
<dbReference type="EMBL" id="CM056816">
    <property type="protein sequence ID" value="KAJ8632845.1"/>
    <property type="molecule type" value="Genomic_DNA"/>
</dbReference>